<dbReference type="CDD" id="cd00009">
    <property type="entry name" value="AAA"/>
    <property type="match status" value="1"/>
</dbReference>
<dbReference type="InterPro" id="IPR025944">
    <property type="entry name" value="Sigma_54_int_dom_CS"/>
</dbReference>
<evidence type="ECO:0000256" key="12">
    <source>
        <dbReference type="RuleBase" id="RU368029"/>
    </source>
</evidence>
<dbReference type="GO" id="GO:0009399">
    <property type="term" value="P:nitrogen fixation"/>
    <property type="evidence" value="ECO:0007669"/>
    <property type="project" value="UniProtKB-UniRule"/>
</dbReference>
<keyword evidence="6 12" id="KW-0902">Two-component regulatory system</keyword>
<dbReference type="InterPro" id="IPR058031">
    <property type="entry name" value="AAA_lid_NorR"/>
</dbReference>
<dbReference type="Gene3D" id="3.30.450.40">
    <property type="match status" value="1"/>
</dbReference>
<name>A0A1F6H1Y1_9PROT</name>
<accession>A0A1F6H1Y1</accession>
<gene>
    <name evidence="14" type="ORF">A2557_11040</name>
</gene>
<sequence>MSDLNGKALEVIHQVSLCFNEDLDTRTTLLRILGILEQRLGYCNGMVSLFDRETDSLLVEAFLGKPGEKTTPVSYKKGEGIVGLIVATQKPLTIRRLGDDPRFLNRLGLINQDHCFVGVPILDRTQLLGVLSITLPQSEKGRLDEHAKIVTILANLVGGVLSRLARQEVLTQQIQQEAQELKQQIQGRGPMGSMVGGSRAMKRILESVKQVALWDTTVLIRGESGTGKELVAKAIHAHSPRVNQPLVKLNCAALPDNLLESELFGYEKGAFTGAMRRKPGRFEMAHKGTLYLDEIGDTSLAFQTKLLRVLQEGEFERLGGEETLKVDVRIIAATHVNLEEAVAQRRFREDLYYRLSVMPLFLAPLRDRREDIPLLVEHFLKLLAQKSGHALSISTEAMRVLEQCNFPGNVRELENCVHRGAVTAKDGLILPCNIACTSDRCLSHAMHQASAAPGPTGGMVGSGPAVGFGSAPLGSFQPSGFSAPQSPTPAVPQDLQSIANERDRVIAALRQAGFVQAKAARLLNLTPRQIAYRIKTLKIEVESF</sequence>
<dbReference type="InterPro" id="IPR002197">
    <property type="entry name" value="HTH_Fis"/>
</dbReference>
<keyword evidence="11 12" id="KW-0535">Nitrogen fixation</keyword>
<dbReference type="Pfam" id="PF01590">
    <property type="entry name" value="GAF"/>
    <property type="match status" value="1"/>
</dbReference>
<dbReference type="InterPro" id="IPR027417">
    <property type="entry name" value="P-loop_NTPase"/>
</dbReference>
<evidence type="ECO:0000256" key="5">
    <source>
        <dbReference type="ARBA" id="ARBA00022840"/>
    </source>
</evidence>
<dbReference type="GO" id="GO:0005524">
    <property type="term" value="F:ATP binding"/>
    <property type="evidence" value="ECO:0007669"/>
    <property type="project" value="UniProtKB-KW"/>
</dbReference>
<dbReference type="SUPFAM" id="SSF52540">
    <property type="entry name" value="P-loop containing nucleoside triphosphate hydrolases"/>
    <property type="match status" value="1"/>
</dbReference>
<keyword evidence="7 12" id="KW-0805">Transcription regulation</keyword>
<evidence type="ECO:0000256" key="11">
    <source>
        <dbReference type="ARBA" id="ARBA00023231"/>
    </source>
</evidence>
<dbReference type="Gene3D" id="1.10.10.60">
    <property type="entry name" value="Homeodomain-like"/>
    <property type="match status" value="1"/>
</dbReference>
<reference evidence="14 15" key="1">
    <citation type="journal article" date="2016" name="Nat. Commun.">
        <title>Thousands of microbial genomes shed light on interconnected biogeochemical processes in an aquifer system.</title>
        <authorList>
            <person name="Anantharaman K."/>
            <person name="Brown C.T."/>
            <person name="Hug L.A."/>
            <person name="Sharon I."/>
            <person name="Castelle C.J."/>
            <person name="Probst A.J."/>
            <person name="Thomas B.C."/>
            <person name="Singh A."/>
            <person name="Wilkins M.J."/>
            <person name="Karaoz U."/>
            <person name="Brodie E.L."/>
            <person name="Williams K.H."/>
            <person name="Hubbard S.S."/>
            <person name="Banfield J.F."/>
        </authorList>
    </citation>
    <scope>NUCLEOTIDE SEQUENCE [LARGE SCALE GENOMIC DNA]</scope>
</reference>
<comment type="subunit">
    <text evidence="2 12">Interacts with sigma-54.</text>
</comment>
<evidence type="ECO:0000256" key="4">
    <source>
        <dbReference type="ARBA" id="ARBA00022741"/>
    </source>
</evidence>
<dbReference type="GO" id="GO:0043565">
    <property type="term" value="F:sequence-specific DNA binding"/>
    <property type="evidence" value="ECO:0007669"/>
    <property type="project" value="InterPro"/>
</dbReference>
<evidence type="ECO:0000256" key="9">
    <source>
        <dbReference type="ARBA" id="ARBA00023159"/>
    </source>
</evidence>
<dbReference type="InterPro" id="IPR025943">
    <property type="entry name" value="Sigma_54_int_dom_ATP-bd_2"/>
</dbReference>
<dbReference type="PROSITE" id="PS00675">
    <property type="entry name" value="SIGMA54_INTERACT_1"/>
    <property type="match status" value="1"/>
</dbReference>
<dbReference type="FunFam" id="3.40.50.300:FF:000006">
    <property type="entry name" value="DNA-binding transcriptional regulator NtrC"/>
    <property type="match status" value="1"/>
</dbReference>
<dbReference type="Pfam" id="PF25601">
    <property type="entry name" value="AAA_lid_14"/>
    <property type="match status" value="1"/>
</dbReference>
<evidence type="ECO:0000256" key="3">
    <source>
        <dbReference type="ARBA" id="ARBA00015308"/>
    </source>
</evidence>
<comment type="caution">
    <text evidence="14">The sequence shown here is derived from an EMBL/GenBank/DDBJ whole genome shotgun (WGS) entry which is preliminary data.</text>
</comment>
<dbReference type="PROSITE" id="PS00676">
    <property type="entry name" value="SIGMA54_INTERACT_2"/>
    <property type="match status" value="1"/>
</dbReference>
<dbReference type="Proteomes" id="UP000177583">
    <property type="component" value="Unassembled WGS sequence"/>
</dbReference>
<dbReference type="InterPro" id="IPR025662">
    <property type="entry name" value="Sigma_54_int_dom_ATP-bd_1"/>
</dbReference>
<feature type="domain" description="Sigma-54 factor interaction" evidence="13">
    <location>
        <begin position="194"/>
        <end position="422"/>
    </location>
</feature>
<dbReference type="PANTHER" id="PTHR32071">
    <property type="entry name" value="TRANSCRIPTIONAL REGULATORY PROTEIN"/>
    <property type="match status" value="1"/>
</dbReference>
<dbReference type="InterPro" id="IPR029016">
    <property type="entry name" value="GAF-like_dom_sf"/>
</dbReference>
<proteinExistence type="predicted"/>
<dbReference type="SMART" id="SM00382">
    <property type="entry name" value="AAA"/>
    <property type="match status" value="1"/>
</dbReference>
<evidence type="ECO:0000256" key="7">
    <source>
        <dbReference type="ARBA" id="ARBA00023015"/>
    </source>
</evidence>
<evidence type="ECO:0000256" key="10">
    <source>
        <dbReference type="ARBA" id="ARBA00023163"/>
    </source>
</evidence>
<protein>
    <recommendedName>
        <fullName evidence="3 12">Nif-specific regulatory protein</fullName>
    </recommendedName>
</protein>
<dbReference type="Pfam" id="PF00158">
    <property type="entry name" value="Sigma54_activat"/>
    <property type="match status" value="1"/>
</dbReference>
<dbReference type="InterPro" id="IPR003593">
    <property type="entry name" value="AAA+_ATPase"/>
</dbReference>
<evidence type="ECO:0000256" key="2">
    <source>
        <dbReference type="ARBA" id="ARBA00011135"/>
    </source>
</evidence>
<comment type="function">
    <text evidence="1 12">Required for activation of most nif operons, which are directly involved in nitrogen fixation.</text>
</comment>
<keyword evidence="4" id="KW-0547">Nucleotide-binding</keyword>
<keyword evidence="10 12" id="KW-0804">Transcription</keyword>
<evidence type="ECO:0000259" key="13">
    <source>
        <dbReference type="PROSITE" id="PS50045"/>
    </source>
</evidence>
<keyword evidence="5" id="KW-0067">ATP-binding</keyword>
<evidence type="ECO:0000256" key="8">
    <source>
        <dbReference type="ARBA" id="ARBA00023125"/>
    </source>
</evidence>
<evidence type="ECO:0000256" key="6">
    <source>
        <dbReference type="ARBA" id="ARBA00023012"/>
    </source>
</evidence>
<dbReference type="PROSITE" id="PS50045">
    <property type="entry name" value="SIGMA54_INTERACT_4"/>
    <property type="match status" value="1"/>
</dbReference>
<dbReference type="EMBL" id="MFNF01000004">
    <property type="protein sequence ID" value="OGH04375.1"/>
    <property type="molecule type" value="Genomic_DNA"/>
</dbReference>
<dbReference type="Pfam" id="PF02954">
    <property type="entry name" value="HTH_8"/>
    <property type="match status" value="1"/>
</dbReference>
<dbReference type="Gene3D" id="1.10.8.60">
    <property type="match status" value="1"/>
</dbReference>
<dbReference type="SMART" id="SM00065">
    <property type="entry name" value="GAF"/>
    <property type="match status" value="1"/>
</dbReference>
<dbReference type="AlphaFoldDB" id="A0A1F6H1Y1"/>
<dbReference type="NCBIfam" id="TIGR01817">
    <property type="entry name" value="nifA"/>
    <property type="match status" value="1"/>
</dbReference>
<dbReference type="PRINTS" id="PR01590">
    <property type="entry name" value="HTHFIS"/>
</dbReference>
<dbReference type="Gene3D" id="3.40.50.300">
    <property type="entry name" value="P-loop containing nucleotide triphosphate hydrolases"/>
    <property type="match status" value="1"/>
</dbReference>
<keyword evidence="8 12" id="KW-0238">DNA-binding</keyword>
<organism evidence="14 15">
    <name type="scientific">Candidatus Lambdaproteobacteria bacterium RIFOXYD2_FULL_56_26</name>
    <dbReference type="NCBI Taxonomy" id="1817773"/>
    <lineage>
        <taxon>Bacteria</taxon>
        <taxon>Pseudomonadati</taxon>
        <taxon>Pseudomonadota</taxon>
        <taxon>Candidatus Lambdaproteobacteria</taxon>
    </lineage>
</organism>
<dbReference type="InterPro" id="IPR002078">
    <property type="entry name" value="Sigma_54_int"/>
</dbReference>
<dbReference type="GO" id="GO:0000160">
    <property type="term" value="P:phosphorelay signal transduction system"/>
    <property type="evidence" value="ECO:0007669"/>
    <property type="project" value="UniProtKB-UniRule"/>
</dbReference>
<dbReference type="InterPro" id="IPR003018">
    <property type="entry name" value="GAF"/>
</dbReference>
<evidence type="ECO:0000313" key="15">
    <source>
        <dbReference type="Proteomes" id="UP000177583"/>
    </source>
</evidence>
<dbReference type="PANTHER" id="PTHR32071:SF117">
    <property type="entry name" value="PTS-DEPENDENT DIHYDROXYACETONE KINASE OPERON REGULATORY PROTEIN-RELATED"/>
    <property type="match status" value="1"/>
</dbReference>
<dbReference type="InterPro" id="IPR010113">
    <property type="entry name" value="Nif-specific_regulatory_prot"/>
</dbReference>
<keyword evidence="9 12" id="KW-0010">Activator</keyword>
<dbReference type="SUPFAM" id="SSF55781">
    <property type="entry name" value="GAF domain-like"/>
    <property type="match status" value="1"/>
</dbReference>
<dbReference type="PROSITE" id="PS00688">
    <property type="entry name" value="SIGMA54_INTERACT_3"/>
    <property type="match status" value="1"/>
</dbReference>
<evidence type="ECO:0000256" key="1">
    <source>
        <dbReference type="ARBA" id="ARBA00002167"/>
    </source>
</evidence>
<dbReference type="GO" id="GO:0003700">
    <property type="term" value="F:DNA-binding transcription factor activity"/>
    <property type="evidence" value="ECO:0007669"/>
    <property type="project" value="UniProtKB-UniRule"/>
</dbReference>
<evidence type="ECO:0000313" key="14">
    <source>
        <dbReference type="EMBL" id="OGH04375.1"/>
    </source>
</evidence>